<dbReference type="PROSITE" id="PS51704">
    <property type="entry name" value="GP_PDE"/>
    <property type="match status" value="1"/>
</dbReference>
<feature type="domain" description="GP-PDE" evidence="1">
    <location>
        <begin position="1"/>
        <end position="237"/>
    </location>
</feature>
<name>A0A396SCC5_9BACL</name>
<dbReference type="GO" id="GO:0008081">
    <property type="term" value="F:phosphoric diester hydrolase activity"/>
    <property type="evidence" value="ECO:0007669"/>
    <property type="project" value="InterPro"/>
</dbReference>
<gene>
    <name evidence="2" type="ORF">D1B33_12145</name>
</gene>
<dbReference type="Pfam" id="PF03009">
    <property type="entry name" value="GDPD"/>
    <property type="match status" value="1"/>
</dbReference>
<dbReference type="Proteomes" id="UP000265692">
    <property type="component" value="Unassembled WGS sequence"/>
</dbReference>
<dbReference type="PANTHER" id="PTHR46211:SF1">
    <property type="entry name" value="GLYCEROPHOSPHODIESTER PHOSPHODIESTERASE, CYTOPLASMIC"/>
    <property type="match status" value="1"/>
</dbReference>
<reference evidence="2 3" key="1">
    <citation type="submission" date="2018-08" db="EMBL/GenBank/DDBJ databases">
        <title>Lysinibacillus sp. YLB-03 draft genome sequence.</title>
        <authorList>
            <person name="Yu L."/>
        </authorList>
    </citation>
    <scope>NUCLEOTIDE SEQUENCE [LARGE SCALE GENOMIC DNA]</scope>
    <source>
        <strain evidence="2 3">YLB-03</strain>
    </source>
</reference>
<comment type="caution">
    <text evidence="2">The sequence shown here is derived from an EMBL/GenBank/DDBJ whole genome shotgun (WGS) entry which is preliminary data.</text>
</comment>
<sequence length="252" mass="28575">MKVYAHRGYSAKYPENTLAAFKACANLPIDGVEFDVHLTKDQHVVVIHDESINRTSNGEGVVKDFTLQELRAFDYGAWFGKEFEGEKIPTLSEVLEIFRGTKIRVNIEIKSDIFRYPGLEELVLQEVEAFQMTDQVVISSFDHEAVARIATFAPNVENAALFANAILEIEEYQKKIPAKALHVSLPSAFRRPIAKAIELGSTVRVYTVNEEEHAAHLLNTGVEAIFTDEVEKMLAFLEKHFSLEQIRKREHI</sequence>
<dbReference type="InterPro" id="IPR030395">
    <property type="entry name" value="GP_PDE_dom"/>
</dbReference>
<organism evidence="2 3">
    <name type="scientific">Ureibacillus yapensis</name>
    <dbReference type="NCBI Taxonomy" id="2304605"/>
    <lineage>
        <taxon>Bacteria</taxon>
        <taxon>Bacillati</taxon>
        <taxon>Bacillota</taxon>
        <taxon>Bacilli</taxon>
        <taxon>Bacillales</taxon>
        <taxon>Caryophanaceae</taxon>
        <taxon>Ureibacillus</taxon>
    </lineage>
</organism>
<protein>
    <submittedName>
        <fullName evidence="2">Glycerophosphodiester phosphodiesterase</fullName>
    </submittedName>
</protein>
<accession>A0A396SCC5</accession>
<keyword evidence="3" id="KW-1185">Reference proteome</keyword>
<evidence type="ECO:0000259" key="1">
    <source>
        <dbReference type="PROSITE" id="PS51704"/>
    </source>
</evidence>
<dbReference type="EMBL" id="QWEI01000006">
    <property type="protein sequence ID" value="RHW35846.1"/>
    <property type="molecule type" value="Genomic_DNA"/>
</dbReference>
<dbReference type="AlphaFoldDB" id="A0A396SCC5"/>
<dbReference type="InterPro" id="IPR017946">
    <property type="entry name" value="PLC-like_Pdiesterase_TIM-brl"/>
</dbReference>
<proteinExistence type="predicted"/>
<evidence type="ECO:0000313" key="2">
    <source>
        <dbReference type="EMBL" id="RHW35846.1"/>
    </source>
</evidence>
<dbReference type="CDD" id="cd08563">
    <property type="entry name" value="GDPD_TtGDE_like"/>
    <property type="match status" value="1"/>
</dbReference>
<dbReference type="GO" id="GO:0006629">
    <property type="term" value="P:lipid metabolic process"/>
    <property type="evidence" value="ECO:0007669"/>
    <property type="project" value="InterPro"/>
</dbReference>
<dbReference type="OrthoDB" id="384721at2"/>
<dbReference type="RefSeq" id="WP_118876665.1">
    <property type="nucleotide sequence ID" value="NZ_QWEI01000006.1"/>
</dbReference>
<dbReference type="Gene3D" id="3.20.20.190">
    <property type="entry name" value="Phosphatidylinositol (PI) phosphodiesterase"/>
    <property type="match status" value="1"/>
</dbReference>
<dbReference type="SUPFAM" id="SSF51695">
    <property type="entry name" value="PLC-like phosphodiesterases"/>
    <property type="match status" value="1"/>
</dbReference>
<dbReference type="PANTHER" id="PTHR46211">
    <property type="entry name" value="GLYCEROPHOSPHORYL DIESTER PHOSPHODIESTERASE"/>
    <property type="match status" value="1"/>
</dbReference>
<evidence type="ECO:0000313" key="3">
    <source>
        <dbReference type="Proteomes" id="UP000265692"/>
    </source>
</evidence>